<evidence type="ECO:0000313" key="2">
    <source>
        <dbReference type="Proteomes" id="UP000199180"/>
    </source>
</evidence>
<organism evidence="1 2">
    <name type="scientific">Paracoccus homiensis</name>
    <dbReference type="NCBI Taxonomy" id="364199"/>
    <lineage>
        <taxon>Bacteria</taxon>
        <taxon>Pseudomonadati</taxon>
        <taxon>Pseudomonadota</taxon>
        <taxon>Alphaproteobacteria</taxon>
        <taxon>Rhodobacterales</taxon>
        <taxon>Paracoccaceae</taxon>
        <taxon>Paracoccus</taxon>
    </lineage>
</organism>
<evidence type="ECO:0000313" key="1">
    <source>
        <dbReference type="EMBL" id="SET16936.1"/>
    </source>
</evidence>
<dbReference type="Gene3D" id="2.40.10.270">
    <property type="entry name" value="Bacteriophage SPP1 head-tail adaptor protein"/>
    <property type="match status" value="1"/>
</dbReference>
<keyword evidence="2" id="KW-1185">Reference proteome</keyword>
<dbReference type="Proteomes" id="UP000199180">
    <property type="component" value="Unassembled WGS sequence"/>
</dbReference>
<dbReference type="RefSeq" id="WP_090733241.1">
    <property type="nucleotide sequence ID" value="NZ_FOHO01000003.1"/>
</dbReference>
<dbReference type="Pfam" id="PF05521">
    <property type="entry name" value="Phage_HCP"/>
    <property type="match status" value="1"/>
</dbReference>
<reference evidence="1 2" key="1">
    <citation type="submission" date="2016-10" db="EMBL/GenBank/DDBJ databases">
        <authorList>
            <person name="de Groot N.N."/>
        </authorList>
    </citation>
    <scope>NUCLEOTIDE SEQUENCE [LARGE SCALE GENOMIC DNA]</scope>
    <source>
        <strain evidence="1 2">DSM 17862</strain>
    </source>
</reference>
<accession>A0A1I0CDD0</accession>
<proteinExistence type="predicted"/>
<gene>
    <name evidence="1" type="ORF">SAMN04489858_103255</name>
</gene>
<dbReference type="InterPro" id="IPR008767">
    <property type="entry name" value="Phage_SPP1_head-tail_adaptor"/>
</dbReference>
<dbReference type="STRING" id="364199.SAMN04489858_103255"/>
<dbReference type="OrthoDB" id="7570189at2"/>
<dbReference type="AlphaFoldDB" id="A0A1I0CDD0"/>
<sequence>MGVPRLSVRMTLEAPERQGDGMGGYALIWVPLGTLWAEMKAGSGRERQAEVGPESVVSWRITVRGARSGDPRRPGAGQRLRLGDRIFAIEAVAEQDSGGRWLTCFAREEDQG</sequence>
<name>A0A1I0CDD0_9RHOB</name>
<dbReference type="InterPro" id="IPR038666">
    <property type="entry name" value="SSP1_head-tail_sf"/>
</dbReference>
<protein>
    <submittedName>
        <fullName evidence="1">Head-tail adaptor</fullName>
    </submittedName>
</protein>
<dbReference type="EMBL" id="FOHO01000003">
    <property type="protein sequence ID" value="SET16936.1"/>
    <property type="molecule type" value="Genomic_DNA"/>
</dbReference>